<keyword evidence="1" id="KW-1133">Transmembrane helix</keyword>
<dbReference type="RefSeq" id="WP_082722700.1">
    <property type="nucleotide sequence ID" value="NZ_LIPY01000116.1"/>
</dbReference>
<dbReference type="AlphaFoldDB" id="A0A1G9GZL8"/>
<keyword evidence="1" id="KW-0812">Transmembrane</keyword>
<dbReference type="Pfam" id="PF10694">
    <property type="entry name" value="DUF2500"/>
    <property type="match status" value="1"/>
</dbReference>
<evidence type="ECO:0000313" key="3">
    <source>
        <dbReference type="Proteomes" id="UP000182783"/>
    </source>
</evidence>
<evidence type="ECO:0008006" key="4">
    <source>
        <dbReference type="Google" id="ProtNLM"/>
    </source>
</evidence>
<proteinExistence type="predicted"/>
<reference evidence="2 3" key="1">
    <citation type="submission" date="2016-10" db="EMBL/GenBank/DDBJ databases">
        <authorList>
            <person name="de Groot N.N."/>
        </authorList>
    </citation>
    <scope>NUCLEOTIDE SEQUENCE [LARGE SCALE GENOMIC DNA]</scope>
    <source>
        <strain evidence="2 3">CGMCC 1.10239</strain>
    </source>
</reference>
<gene>
    <name evidence="2" type="ORF">SAMN05216191_101637</name>
</gene>
<evidence type="ECO:0000313" key="2">
    <source>
        <dbReference type="EMBL" id="SDL06055.1"/>
    </source>
</evidence>
<evidence type="ECO:0000256" key="1">
    <source>
        <dbReference type="SAM" id="Phobius"/>
    </source>
</evidence>
<sequence>MNLNGWGSFNAFGGYQERSGFQSFVHEMPLFFKLMFLLVIGFFVFVIFKSLKVWLSNNASPQLSAQAIAVTKRTEVWGGSGDSSASTSYYVTFEFQDGQRVELMVPDKEFGLIVEGDRGQLSYQGTRFKGFVR</sequence>
<feature type="transmembrane region" description="Helical" evidence="1">
    <location>
        <begin position="30"/>
        <end position="48"/>
    </location>
</feature>
<dbReference type="InterPro" id="IPR019635">
    <property type="entry name" value="DUF2500"/>
</dbReference>
<dbReference type="Proteomes" id="UP000182783">
    <property type="component" value="Unassembled WGS sequence"/>
</dbReference>
<organism evidence="2 3">
    <name type="scientific">Paenibacillus jilunlii</name>
    <dbReference type="NCBI Taxonomy" id="682956"/>
    <lineage>
        <taxon>Bacteria</taxon>
        <taxon>Bacillati</taxon>
        <taxon>Bacillota</taxon>
        <taxon>Bacilli</taxon>
        <taxon>Bacillales</taxon>
        <taxon>Paenibacillaceae</taxon>
        <taxon>Paenibacillus</taxon>
    </lineage>
</organism>
<dbReference type="Gene3D" id="2.40.50.660">
    <property type="match status" value="1"/>
</dbReference>
<dbReference type="EMBL" id="FNGM01000001">
    <property type="protein sequence ID" value="SDL06055.1"/>
    <property type="molecule type" value="Genomic_DNA"/>
</dbReference>
<name>A0A1G9GZL8_9BACL</name>
<accession>A0A1G9GZL8</accession>
<protein>
    <recommendedName>
        <fullName evidence="4">DUF2500 domain-containing protein</fullName>
    </recommendedName>
</protein>
<keyword evidence="1" id="KW-0472">Membrane</keyword>